<dbReference type="PANTHER" id="PTHR45980:SF9">
    <property type="entry name" value="PROTEASE DO-LIKE 10, MITOCHONDRIAL-RELATED"/>
    <property type="match status" value="1"/>
</dbReference>
<feature type="compositionally biased region" description="Polar residues" evidence="1">
    <location>
        <begin position="384"/>
        <end position="400"/>
    </location>
</feature>
<sequence>MRSEIGDNTRPPPPLAVAHGEERERVGRERERERSRKEREREKRRSEEREKREARQRERSSTAWAFLSPGISAELCYGISDKRQRSLLPTLSLTTGNYSGGLPFSHASTICRQSSSSLSERTSHFAIDAAIDSLVQIFYFSTTPKPLQPWDKSDIIEDMGSGFIISGRRILAHCLTVDNHRSSFRVRKFGSSTFYTAKVESVAYDCALATLVVEWNEFWEHTHPLELHDDLPSIGDTVSVLTNDYDTTIKLVEGAVTSVETREYFHGTRELFSDRTFQNRRSHQTLQISRPQRARYDRVQVTLCALPLIPSKGRHSETQQRDDEEDAPKSSGEGDSSADEEQPVNRRRIEVIFSQQTLSSDDENDDTPVLEDLRDVLKRKFKSENSNSSTHNDLRTTLNARKSRRISAGDPDPKERSNGDLRDKLNAGACDLRIRLNRFSDLFIHVSYDSFVFVKPMSGLHRWQRKLAVVVEVKRSKKKKRGGERETTITQKEEEDAARWMGEDNTCG</sequence>
<feature type="compositionally biased region" description="Basic and acidic residues" evidence="1">
    <location>
        <begin position="411"/>
        <end position="423"/>
    </location>
</feature>
<protein>
    <submittedName>
        <fullName evidence="2">Uncharacterized protein</fullName>
    </submittedName>
</protein>
<dbReference type="InterPro" id="IPR009003">
    <property type="entry name" value="Peptidase_S1_PA"/>
</dbReference>
<dbReference type="PANTHER" id="PTHR45980">
    <property type="match status" value="1"/>
</dbReference>
<dbReference type="AlphaFoldDB" id="A0A8S9SCJ2"/>
<comment type="caution">
    <text evidence="2">The sequence shown here is derived from an EMBL/GenBank/DDBJ whole genome shotgun (WGS) entry which is preliminary data.</text>
</comment>
<feature type="region of interest" description="Disordered" evidence="1">
    <location>
        <begin position="382"/>
        <end position="423"/>
    </location>
</feature>
<dbReference type="SUPFAM" id="SSF50494">
    <property type="entry name" value="Trypsin-like serine proteases"/>
    <property type="match status" value="1"/>
</dbReference>
<feature type="compositionally biased region" description="Basic and acidic residues" evidence="1">
    <location>
        <begin position="19"/>
        <end position="59"/>
    </location>
</feature>
<feature type="region of interest" description="Disordered" evidence="1">
    <location>
        <begin position="310"/>
        <end position="347"/>
    </location>
</feature>
<feature type="region of interest" description="Disordered" evidence="1">
    <location>
        <begin position="477"/>
        <end position="508"/>
    </location>
</feature>
<evidence type="ECO:0000313" key="3">
    <source>
        <dbReference type="Proteomes" id="UP000712600"/>
    </source>
</evidence>
<evidence type="ECO:0000256" key="1">
    <source>
        <dbReference type="SAM" id="MobiDB-lite"/>
    </source>
</evidence>
<evidence type="ECO:0000313" key="2">
    <source>
        <dbReference type="EMBL" id="KAF3599081.1"/>
    </source>
</evidence>
<name>A0A8S9SCJ2_BRACR</name>
<dbReference type="Proteomes" id="UP000712600">
    <property type="component" value="Unassembled WGS sequence"/>
</dbReference>
<organism evidence="2 3">
    <name type="scientific">Brassica cretica</name>
    <name type="common">Mustard</name>
    <dbReference type="NCBI Taxonomy" id="69181"/>
    <lineage>
        <taxon>Eukaryota</taxon>
        <taxon>Viridiplantae</taxon>
        <taxon>Streptophyta</taxon>
        <taxon>Embryophyta</taxon>
        <taxon>Tracheophyta</taxon>
        <taxon>Spermatophyta</taxon>
        <taxon>Magnoliopsida</taxon>
        <taxon>eudicotyledons</taxon>
        <taxon>Gunneridae</taxon>
        <taxon>Pentapetalae</taxon>
        <taxon>rosids</taxon>
        <taxon>malvids</taxon>
        <taxon>Brassicales</taxon>
        <taxon>Brassicaceae</taxon>
        <taxon>Brassiceae</taxon>
        <taxon>Brassica</taxon>
    </lineage>
</organism>
<gene>
    <name evidence="2" type="ORF">F2Q69_00033178</name>
</gene>
<dbReference type="EMBL" id="QGKX02000004">
    <property type="protein sequence ID" value="KAF3599081.1"/>
    <property type="molecule type" value="Genomic_DNA"/>
</dbReference>
<accession>A0A8S9SCJ2</accession>
<feature type="region of interest" description="Disordered" evidence="1">
    <location>
        <begin position="1"/>
        <end position="59"/>
    </location>
</feature>
<dbReference type="GO" id="GO:0004252">
    <property type="term" value="F:serine-type endopeptidase activity"/>
    <property type="evidence" value="ECO:0007669"/>
    <property type="project" value="TreeGrafter"/>
</dbReference>
<reference evidence="2" key="1">
    <citation type="submission" date="2019-12" db="EMBL/GenBank/DDBJ databases">
        <title>Genome sequencing and annotation of Brassica cretica.</title>
        <authorList>
            <person name="Studholme D.J."/>
            <person name="Sarris P."/>
        </authorList>
    </citation>
    <scope>NUCLEOTIDE SEQUENCE</scope>
    <source>
        <strain evidence="2">PFS-109/04</strain>
        <tissue evidence="2">Leaf</tissue>
    </source>
</reference>
<proteinExistence type="predicted"/>